<keyword evidence="16" id="KW-1185">Reference proteome</keyword>
<dbReference type="NCBIfam" id="TIGR00046">
    <property type="entry name" value="RsmE family RNA methyltransferase"/>
    <property type="match status" value="1"/>
</dbReference>
<dbReference type="PANTHER" id="PTHR30027:SF3">
    <property type="entry name" value="16S RRNA (URACIL(1498)-N(3))-METHYLTRANSFERASE"/>
    <property type="match status" value="1"/>
</dbReference>
<sequence length="274" mass="29424">MNRVEEPLLSVSERRIATRLCVDAPLGAGQTVGLAPQQAHYLRTVLRLSTGADLALFNGRDGEWRARIDALGKGWASLAVIDQRRAQQPEPDVWLVFAPIKRARLDFLVEKACELGAARLLPVFTQNTDVSRVNCERLRANCREAAEQCERLSVPEVAEPTGLRDLLADWPADRHLLVAAESGHAPPVAEALARAREQAGGRAGVPASAAPWAVLVGPEGGFTEAELDALSKLPFVTAAGLGPRVLRADTAGIALLACWQAWLGDGDARPPFRG</sequence>
<evidence type="ECO:0000256" key="7">
    <source>
        <dbReference type="ARBA" id="ARBA00022603"/>
    </source>
</evidence>
<evidence type="ECO:0000256" key="8">
    <source>
        <dbReference type="ARBA" id="ARBA00022679"/>
    </source>
</evidence>
<organism evidence="15 16">
    <name type="scientific">Rhodovibrio sodomensis</name>
    <dbReference type="NCBI Taxonomy" id="1088"/>
    <lineage>
        <taxon>Bacteria</taxon>
        <taxon>Pseudomonadati</taxon>
        <taxon>Pseudomonadota</taxon>
        <taxon>Alphaproteobacteria</taxon>
        <taxon>Rhodospirillales</taxon>
        <taxon>Rhodovibrionaceae</taxon>
        <taxon>Rhodovibrio</taxon>
    </lineage>
</organism>
<dbReference type="SUPFAM" id="SSF75217">
    <property type="entry name" value="alpha/beta knot"/>
    <property type="match status" value="1"/>
</dbReference>
<dbReference type="Pfam" id="PF04452">
    <property type="entry name" value="Methyltrans_RNA"/>
    <property type="match status" value="1"/>
</dbReference>
<evidence type="ECO:0000259" key="14">
    <source>
        <dbReference type="Pfam" id="PF20260"/>
    </source>
</evidence>
<evidence type="ECO:0000313" key="15">
    <source>
        <dbReference type="EMBL" id="MBK1669448.1"/>
    </source>
</evidence>
<dbReference type="EC" id="2.1.1.193" evidence="3 12"/>
<evidence type="ECO:0000256" key="1">
    <source>
        <dbReference type="ARBA" id="ARBA00004496"/>
    </source>
</evidence>
<comment type="function">
    <text evidence="10 12">Specifically methylates the N3 position of the uracil ring of uridine 1498 (m3U1498) in 16S rRNA. Acts on the fully assembled 30S ribosomal subunit.</text>
</comment>
<dbReference type="EMBL" id="NRRL01000049">
    <property type="protein sequence ID" value="MBK1669448.1"/>
    <property type="molecule type" value="Genomic_DNA"/>
</dbReference>
<dbReference type="InterPro" id="IPR046887">
    <property type="entry name" value="RsmE_PUA-like"/>
</dbReference>
<dbReference type="SUPFAM" id="SSF88697">
    <property type="entry name" value="PUA domain-like"/>
    <property type="match status" value="1"/>
</dbReference>
<dbReference type="NCBIfam" id="NF008696">
    <property type="entry name" value="PRK11713.3-5"/>
    <property type="match status" value="1"/>
</dbReference>
<evidence type="ECO:0000256" key="12">
    <source>
        <dbReference type="PIRNR" id="PIRNR015601"/>
    </source>
</evidence>
<evidence type="ECO:0000256" key="11">
    <source>
        <dbReference type="ARBA" id="ARBA00047944"/>
    </source>
</evidence>
<dbReference type="CDD" id="cd18084">
    <property type="entry name" value="RsmE-like"/>
    <property type="match status" value="1"/>
</dbReference>
<evidence type="ECO:0000256" key="9">
    <source>
        <dbReference type="ARBA" id="ARBA00022691"/>
    </source>
</evidence>
<feature type="domain" description="Ribosomal RNA small subunit methyltransferase E methyltransferase" evidence="13">
    <location>
        <begin position="90"/>
        <end position="260"/>
    </location>
</feature>
<dbReference type="Proteomes" id="UP001296873">
    <property type="component" value="Unassembled WGS sequence"/>
</dbReference>
<comment type="subcellular location">
    <subcellularLocation>
        <location evidence="1 12">Cytoplasm</location>
    </subcellularLocation>
</comment>
<keyword evidence="6 12" id="KW-0698">rRNA processing</keyword>
<dbReference type="Gene3D" id="3.40.1280.10">
    <property type="match status" value="1"/>
</dbReference>
<keyword evidence="9 12" id="KW-0949">S-adenosyl-L-methionine</keyword>
<evidence type="ECO:0000256" key="3">
    <source>
        <dbReference type="ARBA" id="ARBA00012328"/>
    </source>
</evidence>
<dbReference type="InterPro" id="IPR029028">
    <property type="entry name" value="Alpha/beta_knot_MTases"/>
</dbReference>
<comment type="caution">
    <text evidence="15">The sequence shown here is derived from an EMBL/GenBank/DDBJ whole genome shotgun (WGS) entry which is preliminary data.</text>
</comment>
<evidence type="ECO:0000259" key="13">
    <source>
        <dbReference type="Pfam" id="PF04452"/>
    </source>
</evidence>
<dbReference type="InterPro" id="IPR006700">
    <property type="entry name" value="RsmE"/>
</dbReference>
<name>A0ABS1DGQ5_9PROT</name>
<dbReference type="Gene3D" id="2.40.240.20">
    <property type="entry name" value="Hypothetical PUA domain-like, domain 1"/>
    <property type="match status" value="1"/>
</dbReference>
<dbReference type="PIRSF" id="PIRSF015601">
    <property type="entry name" value="MTase_slr0722"/>
    <property type="match status" value="1"/>
</dbReference>
<evidence type="ECO:0000256" key="6">
    <source>
        <dbReference type="ARBA" id="ARBA00022552"/>
    </source>
</evidence>
<evidence type="ECO:0000256" key="10">
    <source>
        <dbReference type="ARBA" id="ARBA00025699"/>
    </source>
</evidence>
<protein>
    <recommendedName>
        <fullName evidence="4 12">Ribosomal RNA small subunit methyltransferase E</fullName>
        <ecNumber evidence="3 12">2.1.1.193</ecNumber>
    </recommendedName>
</protein>
<dbReference type="Pfam" id="PF20260">
    <property type="entry name" value="PUA_4"/>
    <property type="match status" value="1"/>
</dbReference>
<keyword evidence="7 12" id="KW-0489">Methyltransferase</keyword>
<comment type="similarity">
    <text evidence="2 12">Belongs to the RNA methyltransferase RsmE family.</text>
</comment>
<proteinExistence type="inferred from homology"/>
<gene>
    <name evidence="15" type="ORF">CKO28_15525</name>
</gene>
<feature type="domain" description="Ribosomal RNA small subunit methyltransferase E PUA-like" evidence="14">
    <location>
        <begin position="37"/>
        <end position="73"/>
    </location>
</feature>
<keyword evidence="5 12" id="KW-0963">Cytoplasm</keyword>
<evidence type="ECO:0000256" key="4">
    <source>
        <dbReference type="ARBA" id="ARBA00013673"/>
    </source>
</evidence>
<evidence type="ECO:0000256" key="5">
    <source>
        <dbReference type="ARBA" id="ARBA00022490"/>
    </source>
</evidence>
<reference evidence="15 16" key="1">
    <citation type="journal article" date="2020" name="Microorganisms">
        <title>Osmotic Adaptation and Compatible Solute Biosynthesis of Phototrophic Bacteria as Revealed from Genome Analyses.</title>
        <authorList>
            <person name="Imhoff J.F."/>
            <person name="Rahn T."/>
            <person name="Kunzel S."/>
            <person name="Keller A."/>
            <person name="Neulinger S.C."/>
        </authorList>
    </citation>
    <scope>NUCLEOTIDE SEQUENCE [LARGE SCALE GENOMIC DNA]</scope>
    <source>
        <strain evidence="15 16">DSM 9895</strain>
    </source>
</reference>
<accession>A0ABS1DGQ5</accession>
<evidence type="ECO:0000313" key="16">
    <source>
        <dbReference type="Proteomes" id="UP001296873"/>
    </source>
</evidence>
<dbReference type="InterPro" id="IPR046886">
    <property type="entry name" value="RsmE_MTase_dom"/>
</dbReference>
<dbReference type="InterPro" id="IPR015947">
    <property type="entry name" value="PUA-like_sf"/>
</dbReference>
<dbReference type="PANTHER" id="PTHR30027">
    <property type="entry name" value="RIBOSOMAL RNA SMALL SUBUNIT METHYLTRANSFERASE E"/>
    <property type="match status" value="1"/>
</dbReference>
<dbReference type="InterPro" id="IPR029026">
    <property type="entry name" value="tRNA_m1G_MTases_N"/>
</dbReference>
<keyword evidence="8 12" id="KW-0808">Transferase</keyword>
<evidence type="ECO:0000256" key="2">
    <source>
        <dbReference type="ARBA" id="ARBA00005528"/>
    </source>
</evidence>
<comment type="catalytic activity">
    <reaction evidence="11 12">
        <text>uridine(1498) in 16S rRNA + S-adenosyl-L-methionine = N(3)-methyluridine(1498) in 16S rRNA + S-adenosyl-L-homocysteine + H(+)</text>
        <dbReference type="Rhea" id="RHEA:42920"/>
        <dbReference type="Rhea" id="RHEA-COMP:10283"/>
        <dbReference type="Rhea" id="RHEA-COMP:10284"/>
        <dbReference type="ChEBI" id="CHEBI:15378"/>
        <dbReference type="ChEBI" id="CHEBI:57856"/>
        <dbReference type="ChEBI" id="CHEBI:59789"/>
        <dbReference type="ChEBI" id="CHEBI:65315"/>
        <dbReference type="ChEBI" id="CHEBI:74502"/>
        <dbReference type="EC" id="2.1.1.193"/>
    </reaction>
</comment>